<evidence type="ECO:0000313" key="4">
    <source>
        <dbReference type="EMBL" id="QKS26131.1"/>
    </source>
</evidence>
<evidence type="ECO:0000256" key="2">
    <source>
        <dbReference type="ARBA" id="ARBA00007637"/>
    </source>
</evidence>
<keyword evidence="5" id="KW-1185">Reference proteome</keyword>
<accession>A0AAP9NQ73</accession>
<feature type="domain" description="NAD-dependent epimerase/dehydratase" evidence="3">
    <location>
        <begin position="19"/>
        <end position="245"/>
    </location>
</feature>
<evidence type="ECO:0000259" key="3">
    <source>
        <dbReference type="Pfam" id="PF01370"/>
    </source>
</evidence>
<dbReference type="RefSeq" id="WP_022521143.1">
    <property type="nucleotide sequence ID" value="NZ_JBCFYS010000048.1"/>
</dbReference>
<gene>
    <name evidence="4" type="ORF">FX987_03928</name>
</gene>
<comment type="similarity">
    <text evidence="2">Belongs to the NAD(P)-dependent epimerase/dehydratase family.</text>
</comment>
<dbReference type="InterPro" id="IPR001509">
    <property type="entry name" value="Epimerase_deHydtase"/>
</dbReference>
<comment type="pathway">
    <text evidence="1">Bacterial outer membrane biogenesis; LPS O-antigen biosynthesis.</text>
</comment>
<dbReference type="PANTHER" id="PTHR43000">
    <property type="entry name" value="DTDP-D-GLUCOSE 4,6-DEHYDRATASE-RELATED"/>
    <property type="match status" value="1"/>
</dbReference>
<organism evidence="4 5">
    <name type="scientific">Vreelandella titanicae</name>
    <dbReference type="NCBI Taxonomy" id="664683"/>
    <lineage>
        <taxon>Bacteria</taxon>
        <taxon>Pseudomonadati</taxon>
        <taxon>Pseudomonadota</taxon>
        <taxon>Gammaproteobacteria</taxon>
        <taxon>Oceanospirillales</taxon>
        <taxon>Halomonadaceae</taxon>
        <taxon>Vreelandella</taxon>
    </lineage>
</organism>
<dbReference type="CDD" id="cd08946">
    <property type="entry name" value="SDR_e"/>
    <property type="match status" value="1"/>
</dbReference>
<proteinExistence type="inferred from homology"/>
<protein>
    <submittedName>
        <fullName evidence="4">Epimerase/dehydratase</fullName>
    </submittedName>
</protein>
<name>A0AAP9NQ73_9GAMM</name>
<sequence>MPMSDLAFPPLPSAEAPKVLVTGAAGFIGAWTLRALLFEGYCPVVFDLKEDRRLVAAICGSDAANMLNWHIGDIRDTDQLQAAAMGTERIIHLAGMLTPGCRANPRLGAEVNLIGLLNVFAVAQTLNQKSVIYMSSAGVYGPSGGSTPQPTTLYGAFKLAGEICAQSFWDNDGLASVGVRPYVVYGPGREIGLSAGPSLAARAVAEGRSFTIPFTGLLDMIYVADVATAFMAALKADIAGAHVVNLFGQRIEAVEVARMLDEQASEDISVTATGDPMPIVLPPPDDSAAILVDWSPTPLSQGLKQTIKYYRANAGVES</sequence>
<evidence type="ECO:0000313" key="5">
    <source>
        <dbReference type="Proteomes" id="UP000509761"/>
    </source>
</evidence>
<dbReference type="Gene3D" id="3.40.50.720">
    <property type="entry name" value="NAD(P)-binding Rossmann-like Domain"/>
    <property type="match status" value="1"/>
</dbReference>
<evidence type="ECO:0000256" key="1">
    <source>
        <dbReference type="ARBA" id="ARBA00005125"/>
    </source>
</evidence>
<reference evidence="4 5" key="1">
    <citation type="submission" date="2019-12" db="EMBL/GenBank/DDBJ databases">
        <title>Genome sequencing and assembly of endphytes of Porphyra tenera.</title>
        <authorList>
            <person name="Park J.M."/>
            <person name="Shin R."/>
            <person name="Jo S.H."/>
        </authorList>
    </citation>
    <scope>NUCLEOTIDE SEQUENCE [LARGE SCALE GENOMIC DNA]</scope>
    <source>
        <strain evidence="4 5">GPM3</strain>
    </source>
</reference>
<dbReference type="Pfam" id="PF01370">
    <property type="entry name" value="Epimerase"/>
    <property type="match status" value="1"/>
</dbReference>
<dbReference type="SUPFAM" id="SSF51735">
    <property type="entry name" value="NAD(P)-binding Rossmann-fold domains"/>
    <property type="match status" value="1"/>
</dbReference>
<dbReference type="Proteomes" id="UP000509761">
    <property type="component" value="Chromosome"/>
</dbReference>
<dbReference type="EMBL" id="CP054580">
    <property type="protein sequence ID" value="QKS26131.1"/>
    <property type="molecule type" value="Genomic_DNA"/>
</dbReference>
<dbReference type="InterPro" id="IPR036291">
    <property type="entry name" value="NAD(P)-bd_dom_sf"/>
</dbReference>
<dbReference type="AlphaFoldDB" id="A0AAP9NQ73"/>